<evidence type="ECO:0000313" key="2">
    <source>
        <dbReference type="Proteomes" id="UP000593579"/>
    </source>
</evidence>
<evidence type="ECO:0000313" key="1">
    <source>
        <dbReference type="EMBL" id="MBA0755703.1"/>
    </source>
</evidence>
<comment type="caution">
    <text evidence="1">The sequence shown here is derived from an EMBL/GenBank/DDBJ whole genome shotgun (WGS) entry which is preliminary data.</text>
</comment>
<dbReference type="AlphaFoldDB" id="A0A7J9D4P7"/>
<accession>A0A7J9D4P7</accession>
<protein>
    <submittedName>
        <fullName evidence="1">Uncharacterized protein</fullName>
    </submittedName>
</protein>
<keyword evidence="2" id="KW-1185">Reference proteome</keyword>
<dbReference type="EMBL" id="JABEZY010271239">
    <property type="protein sequence ID" value="MBA0755703.1"/>
    <property type="molecule type" value="Genomic_DNA"/>
</dbReference>
<sequence>MLLPTRPDTDVMSTFLHSVITR</sequence>
<organism evidence="1 2">
    <name type="scientific">Gossypium gossypioides</name>
    <name type="common">Mexican cotton</name>
    <name type="synonym">Selera gossypioides</name>
    <dbReference type="NCBI Taxonomy" id="34282"/>
    <lineage>
        <taxon>Eukaryota</taxon>
        <taxon>Viridiplantae</taxon>
        <taxon>Streptophyta</taxon>
        <taxon>Embryophyta</taxon>
        <taxon>Tracheophyta</taxon>
        <taxon>Spermatophyta</taxon>
        <taxon>Magnoliopsida</taxon>
        <taxon>eudicotyledons</taxon>
        <taxon>Gunneridae</taxon>
        <taxon>Pentapetalae</taxon>
        <taxon>rosids</taxon>
        <taxon>malvids</taxon>
        <taxon>Malvales</taxon>
        <taxon>Malvaceae</taxon>
        <taxon>Malvoideae</taxon>
        <taxon>Gossypium</taxon>
    </lineage>
</organism>
<proteinExistence type="predicted"/>
<dbReference type="Proteomes" id="UP000593579">
    <property type="component" value="Unassembled WGS sequence"/>
</dbReference>
<reference evidence="1 2" key="1">
    <citation type="journal article" date="2019" name="Genome Biol. Evol.">
        <title>Insights into the evolution of the New World diploid cottons (Gossypium, subgenus Houzingenia) based on genome sequencing.</title>
        <authorList>
            <person name="Grover C.E."/>
            <person name="Arick M.A. 2nd"/>
            <person name="Thrash A."/>
            <person name="Conover J.L."/>
            <person name="Sanders W.S."/>
            <person name="Peterson D.G."/>
            <person name="Frelichowski J.E."/>
            <person name="Scheffler J.A."/>
            <person name="Scheffler B.E."/>
            <person name="Wendel J.F."/>
        </authorList>
    </citation>
    <scope>NUCLEOTIDE SEQUENCE [LARGE SCALE GENOMIC DNA]</scope>
    <source>
        <strain evidence="1">5</strain>
        <tissue evidence="1">Leaf</tissue>
    </source>
</reference>
<gene>
    <name evidence="1" type="ORF">Gogos_005594</name>
</gene>
<name>A0A7J9D4P7_GOSGO</name>